<feature type="signal peptide" evidence="1">
    <location>
        <begin position="1"/>
        <end position="24"/>
    </location>
</feature>
<feature type="chain" id="PRO_5016263859" evidence="1">
    <location>
        <begin position="25"/>
        <end position="108"/>
    </location>
</feature>
<gene>
    <name evidence="2" type="primary">PRS8</name>
    <name evidence="2" type="ORF">DFE_0092</name>
</gene>
<accession>A0A2Z6AUB5</accession>
<name>A0A2Z6AUB5_9BACT</name>
<sequence length="108" mass="11668">MRLLSVLVLVVALSCLWGGSDAWAEGVGVEFQLCTCLGTMADAERLVDESQEAVSGLEAQIRPQKIDGRTVFEIWVWHPEMTPQQLCTALGRASCASARGECKEDGGQ</sequence>
<evidence type="ECO:0000256" key="1">
    <source>
        <dbReference type="SAM" id="SignalP"/>
    </source>
</evidence>
<proteinExistence type="predicted"/>
<keyword evidence="2" id="KW-0645">Protease</keyword>
<dbReference type="Proteomes" id="UP000269883">
    <property type="component" value="Chromosome"/>
</dbReference>
<protein>
    <submittedName>
        <fullName evidence="2">26S protease regulatory subunit 8</fullName>
    </submittedName>
</protein>
<organism evidence="2 3">
    <name type="scientific">Desulfovibrio ferrophilus</name>
    <dbReference type="NCBI Taxonomy" id="241368"/>
    <lineage>
        <taxon>Bacteria</taxon>
        <taxon>Pseudomonadati</taxon>
        <taxon>Thermodesulfobacteriota</taxon>
        <taxon>Desulfovibrionia</taxon>
        <taxon>Desulfovibrionales</taxon>
        <taxon>Desulfovibrionaceae</taxon>
        <taxon>Desulfovibrio</taxon>
    </lineage>
</organism>
<keyword evidence="1" id="KW-0732">Signal</keyword>
<dbReference type="EMBL" id="AP017378">
    <property type="protein sequence ID" value="BBD06818.1"/>
    <property type="molecule type" value="Genomic_DNA"/>
</dbReference>
<dbReference type="GO" id="GO:0008233">
    <property type="term" value="F:peptidase activity"/>
    <property type="evidence" value="ECO:0007669"/>
    <property type="project" value="UniProtKB-KW"/>
</dbReference>
<dbReference type="RefSeq" id="WP_126375623.1">
    <property type="nucleotide sequence ID" value="NZ_AP017378.1"/>
</dbReference>
<reference evidence="2 3" key="1">
    <citation type="journal article" date="2018" name="Sci. Adv.">
        <title>Multi-heme cytochromes provide a pathway for survival in energy-limited environments.</title>
        <authorList>
            <person name="Deng X."/>
            <person name="Dohmae N."/>
            <person name="Nealson K.H."/>
            <person name="Hashimoto K."/>
            <person name="Okamoto A."/>
        </authorList>
    </citation>
    <scope>NUCLEOTIDE SEQUENCE [LARGE SCALE GENOMIC DNA]</scope>
    <source>
        <strain evidence="2 3">IS5</strain>
    </source>
</reference>
<keyword evidence="3" id="KW-1185">Reference proteome</keyword>
<evidence type="ECO:0000313" key="2">
    <source>
        <dbReference type="EMBL" id="BBD06818.1"/>
    </source>
</evidence>
<dbReference type="OrthoDB" id="9982278at2"/>
<evidence type="ECO:0000313" key="3">
    <source>
        <dbReference type="Proteomes" id="UP000269883"/>
    </source>
</evidence>
<dbReference type="PROSITE" id="PS51257">
    <property type="entry name" value="PROKAR_LIPOPROTEIN"/>
    <property type="match status" value="1"/>
</dbReference>
<keyword evidence="2" id="KW-0378">Hydrolase</keyword>
<dbReference type="AlphaFoldDB" id="A0A2Z6AUB5"/>
<dbReference type="GO" id="GO:0006508">
    <property type="term" value="P:proteolysis"/>
    <property type="evidence" value="ECO:0007669"/>
    <property type="project" value="UniProtKB-KW"/>
</dbReference>
<dbReference type="KEGG" id="dfl:DFE_0092"/>